<dbReference type="GO" id="GO:0003677">
    <property type="term" value="F:DNA binding"/>
    <property type="evidence" value="ECO:0007669"/>
    <property type="project" value="InterPro"/>
</dbReference>
<name>G2NSU1_STRV4</name>
<dbReference type="KEGG" id="svl:Strvi_1384"/>
<dbReference type="Gene3D" id="1.10.260.40">
    <property type="entry name" value="lambda repressor-like DNA-binding domains"/>
    <property type="match status" value="1"/>
</dbReference>
<dbReference type="InterPro" id="IPR010982">
    <property type="entry name" value="Lambda_DNA-bd_dom_sf"/>
</dbReference>
<dbReference type="PROSITE" id="PS50943">
    <property type="entry name" value="HTH_CROC1"/>
    <property type="match status" value="1"/>
</dbReference>
<accession>G2NSU1</accession>
<dbReference type="InterPro" id="IPR001387">
    <property type="entry name" value="Cro/C1-type_HTH"/>
</dbReference>
<evidence type="ECO:0000259" key="1">
    <source>
        <dbReference type="PROSITE" id="PS50943"/>
    </source>
</evidence>
<dbReference type="CDD" id="cd00093">
    <property type="entry name" value="HTH_XRE"/>
    <property type="match status" value="1"/>
</dbReference>
<gene>
    <name evidence="2" type="ORF">Strvi_1384</name>
</gene>
<dbReference type="Proteomes" id="UP000008703">
    <property type="component" value="Chromosome"/>
</dbReference>
<evidence type="ECO:0000313" key="3">
    <source>
        <dbReference type="Proteomes" id="UP000008703"/>
    </source>
</evidence>
<reference evidence="2" key="1">
    <citation type="submission" date="2011-08" db="EMBL/GenBank/DDBJ databases">
        <title>Complete sequence of chromosome of Streptomyces violaceusniger Tu 4113.</title>
        <authorList>
            <consortium name="US DOE Joint Genome Institute"/>
            <person name="Lucas S."/>
            <person name="Han J."/>
            <person name="Lapidus A."/>
            <person name="Cheng J.-F."/>
            <person name="Goodwin L."/>
            <person name="Pitluck S."/>
            <person name="Peters L."/>
            <person name="Ivanova N."/>
            <person name="Daligault H."/>
            <person name="Detter J.C."/>
            <person name="Han C."/>
            <person name="Tapia R."/>
            <person name="Land M."/>
            <person name="Hauser L."/>
            <person name="Kyrpides N."/>
            <person name="Ivanova N."/>
            <person name="Pagani I."/>
            <person name="Hagen A."/>
            <person name="Katz L."/>
            <person name="Fiedler H.-P."/>
            <person name="Keasling J."/>
            <person name="Fortman J."/>
            <person name="Woyke T."/>
        </authorList>
    </citation>
    <scope>NUCLEOTIDE SEQUENCE [LARGE SCALE GENOMIC DNA]</scope>
    <source>
        <strain evidence="2">Tu 4113</strain>
    </source>
</reference>
<evidence type="ECO:0000313" key="2">
    <source>
        <dbReference type="EMBL" id="AEM81130.1"/>
    </source>
</evidence>
<protein>
    <submittedName>
        <fullName evidence="2">Helix-turn-helix domain protein</fullName>
    </submittedName>
</protein>
<proteinExistence type="predicted"/>
<dbReference type="SMART" id="SM00530">
    <property type="entry name" value="HTH_XRE"/>
    <property type="match status" value="1"/>
</dbReference>
<keyword evidence="3" id="KW-1185">Reference proteome</keyword>
<sequence>MKVPREGARLSRSLFKGMLMMSATLRFGPELRRLRQETGLTLTEFSVALNYDKGHLSKVERGERSASPELARRCDAFLGAKGELQRLVVRPETDSDTTEPPATPSLWLVGRRGVLAAGTGSLIDLGLKLGGQAPSAADPLLPFFRMQFDQLRQLGQSTAPKVLLPLLETQTRTVAGLAADAPSATRAPALLLASRFAEFTGWMAQEAGDSGAALSWTGEAAELARAGGDPYLGSYALVRRALVTLYGGDAAGTVALARRAQSDELPPRIRGLAAQREAQGHALVGDERDCLRSLDRARELLDSDDARSGAEPVIGTTHVSDPAAMTTGWCLHDLGRPKAATEVLDQEYRRLPPHALRTRARYGFRRSLAHAASGEVEHACTIAGELLAVMPAVPSATVNSDVRRLARELSRFRSSRAVRDLQPALAGVLAPAHD</sequence>
<organism evidence="2 3">
    <name type="scientific">Streptomyces violaceusniger (strain Tu 4113)</name>
    <dbReference type="NCBI Taxonomy" id="653045"/>
    <lineage>
        <taxon>Bacteria</taxon>
        <taxon>Bacillati</taxon>
        <taxon>Actinomycetota</taxon>
        <taxon>Actinomycetes</taxon>
        <taxon>Kitasatosporales</taxon>
        <taxon>Streptomycetaceae</taxon>
        <taxon>Streptomyces</taxon>
        <taxon>Streptomyces violaceusniger group</taxon>
    </lineage>
</organism>
<feature type="domain" description="HTH cro/C1-type" evidence="1">
    <location>
        <begin position="31"/>
        <end position="84"/>
    </location>
</feature>
<dbReference type="SUPFAM" id="SSF47413">
    <property type="entry name" value="lambda repressor-like DNA-binding domains"/>
    <property type="match status" value="1"/>
</dbReference>
<dbReference type="EMBL" id="CP002994">
    <property type="protein sequence ID" value="AEM81130.1"/>
    <property type="molecule type" value="Genomic_DNA"/>
</dbReference>
<dbReference type="HOGENOM" id="CLU_050691_0_0_11"/>
<dbReference type="eggNOG" id="COG1396">
    <property type="taxonomic scope" value="Bacteria"/>
</dbReference>
<dbReference type="Pfam" id="PF13560">
    <property type="entry name" value="HTH_31"/>
    <property type="match status" value="1"/>
</dbReference>
<dbReference type="AlphaFoldDB" id="G2NSU1"/>